<dbReference type="NCBIfam" id="TIGR02985">
    <property type="entry name" value="Sig70_bacteroi1"/>
    <property type="match status" value="1"/>
</dbReference>
<evidence type="ECO:0000259" key="6">
    <source>
        <dbReference type="Pfam" id="PF08281"/>
    </source>
</evidence>
<evidence type="ECO:0000259" key="5">
    <source>
        <dbReference type="Pfam" id="PF04542"/>
    </source>
</evidence>
<keyword evidence="3" id="KW-0731">Sigma factor</keyword>
<dbReference type="InterPro" id="IPR014327">
    <property type="entry name" value="RNA_pol_sigma70_bacteroid"/>
</dbReference>
<evidence type="ECO:0000256" key="4">
    <source>
        <dbReference type="ARBA" id="ARBA00023163"/>
    </source>
</evidence>
<dbReference type="InterPro" id="IPR007627">
    <property type="entry name" value="RNA_pol_sigma70_r2"/>
</dbReference>
<evidence type="ECO:0000256" key="3">
    <source>
        <dbReference type="ARBA" id="ARBA00023082"/>
    </source>
</evidence>
<sequence>MITDNEKTLRFRKFFLENFPKVKAFAWKILKSEDDAEDIAQDIFVKLWDKPELWIDRDRWDSYLFSMLKNYIYNFLAHKSVELHYIEDTAEKIRLSELDVENDMTEELYAKEINLLLKMAVEQMPEQRRKIFVLSRYRGLSNQEIADKLQLSVRTVERHLYLALQDLKKIILFLFFLCLR</sequence>
<dbReference type="RefSeq" id="WP_178265811.1">
    <property type="nucleotide sequence ID" value="NZ_JAPZVM010000002.1"/>
</dbReference>
<dbReference type="InterPro" id="IPR013324">
    <property type="entry name" value="RNA_pol_sigma_r3/r4-like"/>
</dbReference>
<organism evidence="7 8">
    <name type="scientific">Phocaeicola acetigenes</name>
    <dbReference type="NCBI Taxonomy" id="3016083"/>
    <lineage>
        <taxon>Bacteria</taxon>
        <taxon>Pseudomonadati</taxon>
        <taxon>Bacteroidota</taxon>
        <taxon>Bacteroidia</taxon>
        <taxon>Bacteroidales</taxon>
        <taxon>Bacteroidaceae</taxon>
        <taxon>Phocaeicola</taxon>
    </lineage>
</organism>
<evidence type="ECO:0000313" key="8">
    <source>
        <dbReference type="Proteomes" id="UP001141933"/>
    </source>
</evidence>
<gene>
    <name evidence="7" type="ORF">O6P32_02705</name>
</gene>
<dbReference type="NCBIfam" id="TIGR02937">
    <property type="entry name" value="sigma70-ECF"/>
    <property type="match status" value="1"/>
</dbReference>
<proteinExistence type="inferred from homology"/>
<reference evidence="7" key="1">
    <citation type="submission" date="2022-12" db="EMBL/GenBank/DDBJ databases">
        <title>Phocaeicola acetigenes sp. nov., isolated feces from a healthy human.</title>
        <authorList>
            <person name="Do H."/>
            <person name="Ha Y.B."/>
            <person name="Kim J.-S."/>
            <person name="Suh M.K."/>
            <person name="Kim H.S."/>
            <person name="Lee J.-S."/>
        </authorList>
    </citation>
    <scope>NUCLEOTIDE SEQUENCE</scope>
    <source>
        <strain evidence="7">KGMB11183</strain>
    </source>
</reference>
<dbReference type="SUPFAM" id="SSF88946">
    <property type="entry name" value="Sigma2 domain of RNA polymerase sigma factors"/>
    <property type="match status" value="1"/>
</dbReference>
<comment type="similarity">
    <text evidence="1">Belongs to the sigma-70 factor family. ECF subfamily.</text>
</comment>
<name>A0ABT4PF07_9BACT</name>
<dbReference type="PANTHER" id="PTHR43133:SF46">
    <property type="entry name" value="RNA POLYMERASE SIGMA-70 FACTOR ECF SUBFAMILY"/>
    <property type="match status" value="1"/>
</dbReference>
<keyword evidence="2" id="KW-0805">Transcription regulation</keyword>
<dbReference type="InterPro" id="IPR036388">
    <property type="entry name" value="WH-like_DNA-bd_sf"/>
</dbReference>
<dbReference type="InterPro" id="IPR013249">
    <property type="entry name" value="RNA_pol_sigma70_r4_t2"/>
</dbReference>
<evidence type="ECO:0000313" key="7">
    <source>
        <dbReference type="EMBL" id="MCZ8371613.1"/>
    </source>
</evidence>
<dbReference type="Gene3D" id="1.10.1740.10">
    <property type="match status" value="1"/>
</dbReference>
<keyword evidence="8" id="KW-1185">Reference proteome</keyword>
<feature type="domain" description="RNA polymerase sigma factor 70 region 4 type 2" evidence="6">
    <location>
        <begin position="116"/>
        <end position="167"/>
    </location>
</feature>
<evidence type="ECO:0000256" key="2">
    <source>
        <dbReference type="ARBA" id="ARBA00023015"/>
    </source>
</evidence>
<comment type="caution">
    <text evidence="7">The sequence shown here is derived from an EMBL/GenBank/DDBJ whole genome shotgun (WGS) entry which is preliminary data.</text>
</comment>
<dbReference type="InterPro" id="IPR039425">
    <property type="entry name" value="RNA_pol_sigma-70-like"/>
</dbReference>
<evidence type="ECO:0000256" key="1">
    <source>
        <dbReference type="ARBA" id="ARBA00010641"/>
    </source>
</evidence>
<dbReference type="Pfam" id="PF08281">
    <property type="entry name" value="Sigma70_r4_2"/>
    <property type="match status" value="1"/>
</dbReference>
<keyword evidence="4" id="KW-0804">Transcription</keyword>
<dbReference type="PANTHER" id="PTHR43133">
    <property type="entry name" value="RNA POLYMERASE ECF-TYPE SIGMA FACTO"/>
    <property type="match status" value="1"/>
</dbReference>
<dbReference type="SUPFAM" id="SSF88659">
    <property type="entry name" value="Sigma3 and sigma4 domains of RNA polymerase sigma factors"/>
    <property type="match status" value="1"/>
</dbReference>
<dbReference type="Gene3D" id="1.10.10.10">
    <property type="entry name" value="Winged helix-like DNA-binding domain superfamily/Winged helix DNA-binding domain"/>
    <property type="match status" value="1"/>
</dbReference>
<dbReference type="EMBL" id="JAPZVM010000002">
    <property type="protein sequence ID" value="MCZ8371613.1"/>
    <property type="molecule type" value="Genomic_DNA"/>
</dbReference>
<accession>A0ABT4PF07</accession>
<dbReference type="Proteomes" id="UP001141933">
    <property type="component" value="Unassembled WGS sequence"/>
</dbReference>
<feature type="domain" description="RNA polymerase sigma-70 region 2" evidence="5">
    <location>
        <begin position="16"/>
        <end position="79"/>
    </location>
</feature>
<protein>
    <submittedName>
        <fullName evidence="7">RNA polymerase sigma-70 factor</fullName>
    </submittedName>
</protein>
<dbReference type="InterPro" id="IPR014284">
    <property type="entry name" value="RNA_pol_sigma-70_dom"/>
</dbReference>
<dbReference type="InterPro" id="IPR013325">
    <property type="entry name" value="RNA_pol_sigma_r2"/>
</dbReference>
<dbReference type="Pfam" id="PF04542">
    <property type="entry name" value="Sigma70_r2"/>
    <property type="match status" value="1"/>
</dbReference>